<keyword evidence="14 16" id="KW-0739">Sodium transport</keyword>
<dbReference type="EMBL" id="AP019782">
    <property type="protein sequence ID" value="BBL71177.1"/>
    <property type="molecule type" value="Genomic_DNA"/>
</dbReference>
<dbReference type="GO" id="GO:0015081">
    <property type="term" value="F:sodium ion transmembrane transporter activity"/>
    <property type="evidence" value="ECO:0007669"/>
    <property type="project" value="UniProtKB-UniRule"/>
</dbReference>
<dbReference type="GO" id="GO:0015451">
    <property type="term" value="F:decarboxylation-driven active transmembrane transporter activity"/>
    <property type="evidence" value="ECO:0007669"/>
    <property type="project" value="UniProtKB-EC"/>
</dbReference>
<comment type="similarity">
    <text evidence="4 16 17">Belongs to the OadG family.</text>
</comment>
<keyword evidence="10 16" id="KW-1133">Transmembrane helix</keyword>
<evidence type="ECO:0000313" key="19">
    <source>
        <dbReference type="Proteomes" id="UP000824988"/>
    </source>
</evidence>
<evidence type="ECO:0000256" key="10">
    <source>
        <dbReference type="ARBA" id="ARBA00022989"/>
    </source>
</evidence>
<dbReference type="GO" id="GO:0005886">
    <property type="term" value="C:plasma membrane"/>
    <property type="evidence" value="ECO:0007669"/>
    <property type="project" value="UniProtKB-SubCell"/>
</dbReference>
<evidence type="ECO:0000256" key="12">
    <source>
        <dbReference type="ARBA" id="ARBA00023065"/>
    </source>
</evidence>
<dbReference type="AlphaFoldDB" id="A0A8D4VQ37"/>
<keyword evidence="9 16" id="KW-1278">Translocase</keyword>
<dbReference type="KEGG" id="moz:MoryE10_17830"/>
<name>A0A8D4VQ37_9GAMM</name>
<dbReference type="NCBIfam" id="NF040909">
    <property type="entry name" value="OadG_rel_small"/>
    <property type="match status" value="1"/>
</dbReference>
<dbReference type="InterPro" id="IPR005899">
    <property type="entry name" value="Na_pump_deCOase"/>
</dbReference>
<dbReference type="HAMAP" id="MF_00404">
    <property type="entry name" value="OadG"/>
    <property type="match status" value="1"/>
</dbReference>
<keyword evidence="11 16" id="KW-0915">Sodium</keyword>
<evidence type="ECO:0000256" key="2">
    <source>
        <dbReference type="ARBA" id="ARBA00003002"/>
    </source>
</evidence>
<keyword evidence="6 16" id="KW-0813">Transport</keyword>
<comment type="subunit">
    <text evidence="5 16">Heterotrimer of an alpha, a beta and a gamma subunit.</text>
</comment>
<evidence type="ECO:0000256" key="4">
    <source>
        <dbReference type="ARBA" id="ARBA00005844"/>
    </source>
</evidence>
<evidence type="ECO:0000256" key="8">
    <source>
        <dbReference type="ARBA" id="ARBA00022692"/>
    </source>
</evidence>
<comment type="function">
    <text evidence="2 16 17">Catalyzes the decarboxylation of oxaloacetate coupled to Na(+) translocation.</text>
</comment>
<reference evidence="18" key="1">
    <citation type="submission" date="2019-06" db="EMBL/GenBank/DDBJ databases">
        <title>Complete genome sequence of Methylogaea oryzae strain JCM16910.</title>
        <authorList>
            <person name="Asakawa S."/>
        </authorList>
    </citation>
    <scope>NUCLEOTIDE SEQUENCE</scope>
    <source>
        <strain evidence="18">E10</strain>
    </source>
</reference>
<evidence type="ECO:0000256" key="1">
    <source>
        <dbReference type="ARBA" id="ARBA00001959"/>
    </source>
</evidence>
<keyword evidence="8 16" id="KW-0812">Transmembrane</keyword>
<dbReference type="RefSeq" id="WP_054773213.1">
    <property type="nucleotide sequence ID" value="NZ_AP019782.1"/>
</dbReference>
<gene>
    <name evidence="16" type="primary">oadG</name>
    <name evidence="18" type="ORF">MoryE10_17830</name>
</gene>
<evidence type="ECO:0000256" key="11">
    <source>
        <dbReference type="ARBA" id="ARBA00023053"/>
    </source>
</evidence>
<comment type="cofactor">
    <cofactor evidence="1 16 17">
        <name>Na(+)</name>
        <dbReference type="ChEBI" id="CHEBI:29101"/>
    </cofactor>
</comment>
<evidence type="ECO:0000313" key="18">
    <source>
        <dbReference type="EMBL" id="BBL71177.1"/>
    </source>
</evidence>
<proteinExistence type="inferred from homology"/>
<dbReference type="GO" id="GO:0036376">
    <property type="term" value="P:sodium ion export across plasma membrane"/>
    <property type="evidence" value="ECO:0007669"/>
    <property type="project" value="InterPro"/>
</dbReference>
<feature type="transmembrane region" description="Helical" evidence="16 17">
    <location>
        <begin position="12"/>
        <end position="37"/>
    </location>
</feature>
<sequence>MEPSITDLLQNGLQLMIVGMGIVFLFLALLVAAVTALPRLLRRVAGEKAYEQVAPTPLATSEPAIDTDVMSAIQTAIRLYETQN</sequence>
<dbReference type="Proteomes" id="UP000824988">
    <property type="component" value="Chromosome"/>
</dbReference>
<evidence type="ECO:0000256" key="9">
    <source>
        <dbReference type="ARBA" id="ARBA00022967"/>
    </source>
</evidence>
<protein>
    <recommendedName>
        <fullName evidence="16">Probable oxaloacetate decarboxylase gamma chain</fullName>
        <ecNumber evidence="16">7.2.4.2</ecNumber>
    </recommendedName>
</protein>
<keyword evidence="7 16" id="KW-1003">Cell membrane</keyword>
<comment type="catalytic activity">
    <reaction evidence="15 16 17">
        <text>oxaloacetate + 2 Na(+)(in) + H(+) = pyruvate + 2 Na(+)(out) + CO2</text>
        <dbReference type="Rhea" id="RHEA:57724"/>
        <dbReference type="ChEBI" id="CHEBI:15361"/>
        <dbReference type="ChEBI" id="CHEBI:15378"/>
        <dbReference type="ChEBI" id="CHEBI:16452"/>
        <dbReference type="ChEBI" id="CHEBI:16526"/>
        <dbReference type="ChEBI" id="CHEBI:29101"/>
        <dbReference type="EC" id="7.2.4.2"/>
    </reaction>
</comment>
<dbReference type="GO" id="GO:0008948">
    <property type="term" value="F:oxaloacetate decarboxylase activity"/>
    <property type="evidence" value="ECO:0007669"/>
    <property type="project" value="UniProtKB-UniRule"/>
</dbReference>
<dbReference type="InterPro" id="IPR023424">
    <property type="entry name" value="OadG"/>
</dbReference>
<dbReference type="NCBIfam" id="TIGR01195">
    <property type="entry name" value="oadG_fam"/>
    <property type="match status" value="1"/>
</dbReference>
<keyword evidence="13 16" id="KW-0472">Membrane</keyword>
<evidence type="ECO:0000256" key="15">
    <source>
        <dbReference type="ARBA" id="ARBA00048176"/>
    </source>
</evidence>
<evidence type="ECO:0000256" key="3">
    <source>
        <dbReference type="ARBA" id="ARBA00004162"/>
    </source>
</evidence>
<evidence type="ECO:0000256" key="17">
    <source>
        <dbReference type="RuleBase" id="RU004278"/>
    </source>
</evidence>
<evidence type="ECO:0000256" key="6">
    <source>
        <dbReference type="ARBA" id="ARBA00022448"/>
    </source>
</evidence>
<accession>A0A8D4VQ37</accession>
<dbReference type="EC" id="7.2.4.2" evidence="16"/>
<evidence type="ECO:0000256" key="13">
    <source>
        <dbReference type="ARBA" id="ARBA00023136"/>
    </source>
</evidence>
<organism evidence="18 19">
    <name type="scientific">Methylogaea oryzae</name>
    <dbReference type="NCBI Taxonomy" id="1295382"/>
    <lineage>
        <taxon>Bacteria</taxon>
        <taxon>Pseudomonadati</taxon>
        <taxon>Pseudomonadota</taxon>
        <taxon>Gammaproteobacteria</taxon>
        <taxon>Methylococcales</taxon>
        <taxon>Methylococcaceae</taxon>
        <taxon>Methylogaea</taxon>
    </lineage>
</organism>
<keyword evidence="12 16" id="KW-0406">Ion transport</keyword>
<dbReference type="Pfam" id="PF04277">
    <property type="entry name" value="OAD_gamma"/>
    <property type="match status" value="1"/>
</dbReference>
<evidence type="ECO:0000256" key="14">
    <source>
        <dbReference type="ARBA" id="ARBA00023201"/>
    </source>
</evidence>
<evidence type="ECO:0000256" key="7">
    <source>
        <dbReference type="ARBA" id="ARBA00022475"/>
    </source>
</evidence>
<comment type="subcellular location">
    <subcellularLocation>
        <location evidence="3 16 17">Cell membrane</location>
        <topology evidence="3 16 17">Single-pass membrane protein</topology>
    </subcellularLocation>
</comment>
<evidence type="ECO:0000256" key="5">
    <source>
        <dbReference type="ARBA" id="ARBA00011869"/>
    </source>
</evidence>
<evidence type="ECO:0000256" key="16">
    <source>
        <dbReference type="HAMAP-Rule" id="MF_00404"/>
    </source>
</evidence>
<keyword evidence="19" id="KW-1185">Reference proteome</keyword>